<accession>A0A176WZY5</accession>
<dbReference type="PROSITE" id="PS51186">
    <property type="entry name" value="GNAT"/>
    <property type="match status" value="1"/>
</dbReference>
<dbReference type="Proteomes" id="UP000077098">
    <property type="component" value="Unassembled WGS sequence"/>
</dbReference>
<comment type="caution">
    <text evidence="2">The sequence shown here is derived from an EMBL/GenBank/DDBJ whole genome shotgun (WGS) entry which is preliminary data.</text>
</comment>
<sequence>MYSISDYRDCLSHGPIIAERVWTAWWQGSGLKVDDVIEHLKEMTNPYALPTGFVAHDGDAYVGSAFLIHSDLEERPQYLPWVAALWVEEGRRRSGVARALMQTATKRAAELGYDTAYLCCEAGLEEYYINCGWSILEGGVGQHDLTVLTYKT</sequence>
<dbReference type="RefSeq" id="WP_063950773.1">
    <property type="nucleotide sequence ID" value="NZ_LXPS01000037.1"/>
</dbReference>
<evidence type="ECO:0000313" key="2">
    <source>
        <dbReference type="EMBL" id="OAE39533.1"/>
    </source>
</evidence>
<evidence type="ECO:0000313" key="3">
    <source>
        <dbReference type="Proteomes" id="UP000077098"/>
    </source>
</evidence>
<gene>
    <name evidence="2" type="ORF">A7J57_24555</name>
</gene>
<dbReference type="AlphaFoldDB" id="A0A176WZY5"/>
<feature type="domain" description="N-acetyltransferase" evidence="1">
    <location>
        <begin position="5"/>
        <end position="152"/>
    </location>
</feature>
<dbReference type="SUPFAM" id="SSF55729">
    <property type="entry name" value="Acyl-CoA N-acyltransferases (Nat)"/>
    <property type="match status" value="1"/>
</dbReference>
<dbReference type="InterPro" id="IPR016181">
    <property type="entry name" value="Acyl_CoA_acyltransferase"/>
</dbReference>
<proteinExistence type="predicted"/>
<dbReference type="InterPro" id="IPR000182">
    <property type="entry name" value="GNAT_dom"/>
</dbReference>
<name>A0A176WZY5_AGRTU</name>
<protein>
    <submittedName>
        <fullName evidence="2">Acetyltransferase</fullName>
    </submittedName>
</protein>
<dbReference type="CDD" id="cd04301">
    <property type="entry name" value="NAT_SF"/>
    <property type="match status" value="1"/>
</dbReference>
<dbReference type="EMBL" id="LXPS01000037">
    <property type="protein sequence ID" value="OAE39533.1"/>
    <property type="molecule type" value="Genomic_DNA"/>
</dbReference>
<dbReference type="Gene3D" id="3.40.630.30">
    <property type="match status" value="1"/>
</dbReference>
<dbReference type="GO" id="GO:0016747">
    <property type="term" value="F:acyltransferase activity, transferring groups other than amino-acyl groups"/>
    <property type="evidence" value="ECO:0007669"/>
    <property type="project" value="InterPro"/>
</dbReference>
<keyword evidence="2" id="KW-0808">Transferase</keyword>
<evidence type="ECO:0000259" key="1">
    <source>
        <dbReference type="PROSITE" id="PS51186"/>
    </source>
</evidence>
<organism evidence="2 3">
    <name type="scientific">Agrobacterium tumefaciens</name>
    <dbReference type="NCBI Taxonomy" id="358"/>
    <lineage>
        <taxon>Bacteria</taxon>
        <taxon>Pseudomonadati</taxon>
        <taxon>Pseudomonadota</taxon>
        <taxon>Alphaproteobacteria</taxon>
        <taxon>Hyphomicrobiales</taxon>
        <taxon>Rhizobiaceae</taxon>
        <taxon>Rhizobium/Agrobacterium group</taxon>
        <taxon>Agrobacterium</taxon>
        <taxon>Agrobacterium tumefaciens complex</taxon>
    </lineage>
</organism>
<dbReference type="Pfam" id="PF00583">
    <property type="entry name" value="Acetyltransf_1"/>
    <property type="match status" value="1"/>
</dbReference>
<reference evidence="2 3" key="1">
    <citation type="submission" date="2016-05" db="EMBL/GenBank/DDBJ databases">
        <authorList>
            <person name="Lavstsen T."/>
            <person name="Jespersen J.S."/>
        </authorList>
    </citation>
    <scope>NUCLEOTIDE SEQUENCE [LARGE SCALE GENOMIC DNA]</scope>
    <source>
        <strain evidence="2 3">KCJ1736</strain>
    </source>
</reference>